<dbReference type="Proteomes" id="UP000270343">
    <property type="component" value="Unassembled WGS sequence"/>
</dbReference>
<keyword evidence="3" id="KW-1185">Reference proteome</keyword>
<dbReference type="OrthoDB" id="527247at2"/>
<gene>
    <name evidence="2" type="ORF">D7231_00545</name>
</gene>
<dbReference type="InterPro" id="IPR025351">
    <property type="entry name" value="Pvc16_N"/>
</dbReference>
<dbReference type="AlphaFoldDB" id="A0A3B0BWB2"/>
<dbReference type="EMBL" id="RBAM01000001">
    <property type="protein sequence ID" value="RKN77270.1"/>
    <property type="molecule type" value="Genomic_DNA"/>
</dbReference>
<feature type="domain" description="Pvc16 N-terminal" evidence="1">
    <location>
        <begin position="8"/>
        <end position="176"/>
    </location>
</feature>
<proteinExistence type="predicted"/>
<organism evidence="2 3">
    <name type="scientific">Streptomyces klenkii</name>
    <dbReference type="NCBI Taxonomy" id="1420899"/>
    <lineage>
        <taxon>Bacteria</taxon>
        <taxon>Bacillati</taxon>
        <taxon>Actinomycetota</taxon>
        <taxon>Actinomycetes</taxon>
        <taxon>Kitasatosporales</taxon>
        <taxon>Streptomycetaceae</taxon>
        <taxon>Streptomyces</taxon>
    </lineage>
</organism>
<dbReference type="Pfam" id="PF14065">
    <property type="entry name" value="Pvc16_N"/>
    <property type="match status" value="1"/>
</dbReference>
<reference evidence="2 3" key="1">
    <citation type="journal article" date="2015" name="Antonie Van Leeuwenhoek">
        <title>Streptomyces klenkii sp. nov., isolated from deep marine sediment.</title>
        <authorList>
            <person name="Veyisoglu A."/>
            <person name="Sahin N."/>
        </authorList>
    </citation>
    <scope>NUCLEOTIDE SEQUENCE [LARGE SCALE GENOMIC DNA]</scope>
    <source>
        <strain evidence="2 3">KCTC 29202</strain>
    </source>
</reference>
<evidence type="ECO:0000313" key="3">
    <source>
        <dbReference type="Proteomes" id="UP000270343"/>
    </source>
</evidence>
<accession>A0A3B0BWB2</accession>
<comment type="caution">
    <text evidence="2">The sequence shown here is derived from an EMBL/GenBank/DDBJ whole genome shotgun (WGS) entry which is preliminary data.</text>
</comment>
<dbReference type="RefSeq" id="WP_120752885.1">
    <property type="nucleotide sequence ID" value="NZ_JBFADQ010000001.1"/>
</dbReference>
<evidence type="ECO:0000313" key="2">
    <source>
        <dbReference type="EMBL" id="RKN77270.1"/>
    </source>
</evidence>
<evidence type="ECO:0000259" key="1">
    <source>
        <dbReference type="Pfam" id="PF14065"/>
    </source>
</evidence>
<protein>
    <submittedName>
        <fullName evidence="2">DUF4255 domain-containing protein</fullName>
    </submittedName>
</protein>
<name>A0A3B0BWB2_9ACTN</name>
<sequence>MSDSAVAAVTHALTVVLQSAISKINGATVTMNPPDEVAADRPAAALNVFLYRTAVDGSWRNLDPPGTRPGETGRPALPLVLHYLLTPYTNGDAHDAVAHRILGAAMTALHDHCELRPAGPDRQQEPVRLTPVNLTVDDISKLWSAFQSQYRMSVAYEARIVLLDSARPPRTPLPVLRRGTADRGAETVAGTAAPEPVLSTVTPPTAPAGSPLVLRGSRLDAGVPAVHLTHPLFGSVVLPTQAVDDSEVHATLTAPGIAAGTWSAAVVLTTDDGTRLVAGPLPLAIAPRPGGLPQSVQRDDRGRVRLTLSCTPPVLAGQRAQLLVGDLPVEAHAFSGDSEESLRFGFVPPRTGRFVVRLRVDGVDSPVVDPSAEPPGFLTDMAVEVT</sequence>